<dbReference type="EMBL" id="GBXM01094648">
    <property type="protein sequence ID" value="JAH13929.1"/>
    <property type="molecule type" value="Transcribed_RNA"/>
</dbReference>
<accession>A0A0E9QAZ6</accession>
<organism evidence="1">
    <name type="scientific">Anguilla anguilla</name>
    <name type="common">European freshwater eel</name>
    <name type="synonym">Muraena anguilla</name>
    <dbReference type="NCBI Taxonomy" id="7936"/>
    <lineage>
        <taxon>Eukaryota</taxon>
        <taxon>Metazoa</taxon>
        <taxon>Chordata</taxon>
        <taxon>Craniata</taxon>
        <taxon>Vertebrata</taxon>
        <taxon>Euteleostomi</taxon>
        <taxon>Actinopterygii</taxon>
        <taxon>Neopterygii</taxon>
        <taxon>Teleostei</taxon>
        <taxon>Anguilliformes</taxon>
        <taxon>Anguillidae</taxon>
        <taxon>Anguilla</taxon>
    </lineage>
</organism>
<evidence type="ECO:0000313" key="1">
    <source>
        <dbReference type="EMBL" id="JAH13929.1"/>
    </source>
</evidence>
<protein>
    <submittedName>
        <fullName evidence="1">Uncharacterized protein</fullName>
    </submittedName>
</protein>
<name>A0A0E9QAZ6_ANGAN</name>
<proteinExistence type="predicted"/>
<reference evidence="1" key="1">
    <citation type="submission" date="2014-11" db="EMBL/GenBank/DDBJ databases">
        <authorList>
            <person name="Amaro Gonzalez C."/>
        </authorList>
    </citation>
    <scope>NUCLEOTIDE SEQUENCE</scope>
</reference>
<reference evidence="1" key="2">
    <citation type="journal article" date="2015" name="Fish Shellfish Immunol.">
        <title>Early steps in the European eel (Anguilla anguilla)-Vibrio vulnificus interaction in the gills: Role of the RtxA13 toxin.</title>
        <authorList>
            <person name="Callol A."/>
            <person name="Pajuelo D."/>
            <person name="Ebbesson L."/>
            <person name="Teles M."/>
            <person name="MacKenzie S."/>
            <person name="Amaro C."/>
        </authorList>
    </citation>
    <scope>NUCLEOTIDE SEQUENCE</scope>
</reference>
<sequence>MADLLSWA</sequence>